<dbReference type="EMBL" id="CP031417">
    <property type="protein sequence ID" value="AXK84236.1"/>
    <property type="molecule type" value="Genomic_DNA"/>
</dbReference>
<sequence length="223" mass="24090">MSKFVVEFGKSGTPEPTPDGRLDAPAFHRNAAPIWGTIGGFLAERSGDLLEIGSGTGQHAATYTARTKLRWWPSDIYDSHLASIAAWRAQAGLANLQAPQRLDLTDPDWTWTPGGTLAAMLCINVLHISPWRVSENLLSGAARFLAPDGRLFVYGPFMRDGRHTAPSNAAFDASLRAENPEWGVRDLGALTDLAHAVGLTLADTIALPANNLVLVFARAERHN</sequence>
<gene>
    <name evidence="1" type="ORF">DW352_26275</name>
</gene>
<dbReference type="SUPFAM" id="SSF53335">
    <property type="entry name" value="S-adenosyl-L-methionine-dependent methyltransferases"/>
    <property type="match status" value="1"/>
</dbReference>
<proteinExistence type="predicted"/>
<name>A0A346A4Y9_9HYPH</name>
<dbReference type="OrthoDB" id="5525831at2"/>
<dbReference type="InterPro" id="IPR029063">
    <property type="entry name" value="SAM-dependent_MTases_sf"/>
</dbReference>
<keyword evidence="2" id="KW-1185">Reference proteome</keyword>
<accession>A0A346A4Y9</accession>
<dbReference type="PANTHER" id="PTHR20974:SF0">
    <property type="entry name" value="UPF0585 PROTEIN CG18661"/>
    <property type="match status" value="1"/>
</dbReference>
<evidence type="ECO:0000313" key="2">
    <source>
        <dbReference type="Proteomes" id="UP000254889"/>
    </source>
</evidence>
<protein>
    <submittedName>
        <fullName evidence="1">DUF938 domain-containing protein</fullName>
    </submittedName>
</protein>
<dbReference type="AlphaFoldDB" id="A0A346A4Y9"/>
<reference evidence="1 2" key="1">
    <citation type="submission" date="2018-07" db="EMBL/GenBank/DDBJ databases">
        <authorList>
            <person name="Quirk P.G."/>
            <person name="Krulwich T.A."/>
        </authorList>
    </citation>
    <scope>NUCLEOTIDE SEQUENCE [LARGE SCALE GENOMIC DNA]</scope>
    <source>
        <strain evidence="1 2">CC-BB4</strain>
    </source>
</reference>
<dbReference type="InterPro" id="IPR010342">
    <property type="entry name" value="DUF938"/>
</dbReference>
<dbReference type="Gene3D" id="3.40.50.150">
    <property type="entry name" value="Vaccinia Virus protein VP39"/>
    <property type="match status" value="1"/>
</dbReference>
<evidence type="ECO:0000313" key="1">
    <source>
        <dbReference type="EMBL" id="AXK84236.1"/>
    </source>
</evidence>
<dbReference type="Proteomes" id="UP000254889">
    <property type="component" value="Chromosome"/>
</dbReference>
<dbReference type="PANTHER" id="PTHR20974">
    <property type="entry name" value="UPF0585 PROTEIN CG18661"/>
    <property type="match status" value="1"/>
</dbReference>
<organism evidence="1 2">
    <name type="scientific">Pseudolabrys taiwanensis</name>
    <dbReference type="NCBI Taxonomy" id="331696"/>
    <lineage>
        <taxon>Bacteria</taxon>
        <taxon>Pseudomonadati</taxon>
        <taxon>Pseudomonadota</taxon>
        <taxon>Alphaproteobacteria</taxon>
        <taxon>Hyphomicrobiales</taxon>
        <taxon>Xanthobacteraceae</taxon>
        <taxon>Pseudolabrys</taxon>
    </lineage>
</organism>
<dbReference type="KEGG" id="ptaw:DW352_26275"/>
<dbReference type="Pfam" id="PF06080">
    <property type="entry name" value="DUF938"/>
    <property type="match status" value="1"/>
</dbReference>
<dbReference type="RefSeq" id="WP_115694615.1">
    <property type="nucleotide sequence ID" value="NZ_CP031417.1"/>
</dbReference>